<dbReference type="AlphaFoldDB" id="A0AAE3H1A3"/>
<feature type="domain" description="Thioredoxin" evidence="3">
    <location>
        <begin position="1"/>
        <end position="143"/>
    </location>
</feature>
<dbReference type="PANTHER" id="PTHR15337">
    <property type="entry name" value="ANTERIOR GRADIENT PROTEIN-RELATED"/>
    <property type="match status" value="1"/>
</dbReference>
<keyword evidence="1 2" id="KW-0732">Signal</keyword>
<name>A0AAE3H1A3_9BACT</name>
<feature type="signal peptide" evidence="2">
    <location>
        <begin position="1"/>
        <end position="20"/>
    </location>
</feature>
<dbReference type="Gene3D" id="3.40.30.10">
    <property type="entry name" value="Glutaredoxin"/>
    <property type="match status" value="1"/>
</dbReference>
<dbReference type="PROSITE" id="PS51352">
    <property type="entry name" value="THIOREDOXIN_2"/>
    <property type="match status" value="1"/>
</dbReference>
<evidence type="ECO:0000313" key="5">
    <source>
        <dbReference type="Proteomes" id="UP001204144"/>
    </source>
</evidence>
<protein>
    <submittedName>
        <fullName evidence="4">Thioredoxin family protein</fullName>
    </submittedName>
</protein>
<dbReference type="RefSeq" id="WP_255035976.1">
    <property type="nucleotide sequence ID" value="NZ_RJUF01000007.1"/>
</dbReference>
<dbReference type="SUPFAM" id="SSF52833">
    <property type="entry name" value="Thioredoxin-like"/>
    <property type="match status" value="1"/>
</dbReference>
<dbReference type="InterPro" id="IPR036249">
    <property type="entry name" value="Thioredoxin-like_sf"/>
</dbReference>
<evidence type="ECO:0000313" key="4">
    <source>
        <dbReference type="EMBL" id="MCP9762221.1"/>
    </source>
</evidence>
<dbReference type="InterPro" id="IPR051099">
    <property type="entry name" value="AGR/TXD"/>
</dbReference>
<dbReference type="PANTHER" id="PTHR15337:SF11">
    <property type="entry name" value="THIOREDOXIN DOMAIN-CONTAINING PROTEIN"/>
    <property type="match status" value="1"/>
</dbReference>
<gene>
    <name evidence="4" type="ORF">EGI31_04585</name>
</gene>
<organism evidence="4 5">
    <name type="scientific">Lacihabitans soyangensis</name>
    <dbReference type="NCBI Taxonomy" id="869394"/>
    <lineage>
        <taxon>Bacteria</taxon>
        <taxon>Pseudomonadati</taxon>
        <taxon>Bacteroidota</taxon>
        <taxon>Cytophagia</taxon>
        <taxon>Cytophagales</taxon>
        <taxon>Leadbetterellaceae</taxon>
        <taxon>Lacihabitans</taxon>
    </lineage>
</organism>
<keyword evidence="5" id="KW-1185">Reference proteome</keyword>
<evidence type="ECO:0000259" key="3">
    <source>
        <dbReference type="PROSITE" id="PS51352"/>
    </source>
</evidence>
<reference evidence="4 5" key="1">
    <citation type="submission" date="2018-11" db="EMBL/GenBank/DDBJ databases">
        <title>Novel bacteria species description.</title>
        <authorList>
            <person name="Han J.-H."/>
        </authorList>
    </citation>
    <scope>NUCLEOTIDE SEQUENCE [LARGE SCALE GENOMIC DNA]</scope>
    <source>
        <strain evidence="4 5">KCTC23259</strain>
    </source>
</reference>
<comment type="caution">
    <text evidence="4">The sequence shown here is derived from an EMBL/GenBank/DDBJ whole genome shotgun (WGS) entry which is preliminary data.</text>
</comment>
<evidence type="ECO:0000256" key="2">
    <source>
        <dbReference type="SAM" id="SignalP"/>
    </source>
</evidence>
<dbReference type="EMBL" id="RJUF01000007">
    <property type="protein sequence ID" value="MCP9762221.1"/>
    <property type="molecule type" value="Genomic_DNA"/>
</dbReference>
<feature type="chain" id="PRO_5042258611" evidence="2">
    <location>
        <begin position="21"/>
        <end position="143"/>
    </location>
</feature>
<dbReference type="InterPro" id="IPR013766">
    <property type="entry name" value="Thioredoxin_domain"/>
</dbReference>
<dbReference type="Pfam" id="PF13899">
    <property type="entry name" value="Thioredoxin_7"/>
    <property type="match status" value="1"/>
</dbReference>
<sequence length="143" mass="16445">MKILALKLLVLSFFNGIVWGENLETAQADAKQNHKLVLLYFSGSDWCGPCIKLKQEVLETSEFQDFAKEHLNLVRADFPRMKKNQLSKEQTAYNEKLAEKYNPKGKFPLTVLINPDGKVITEWDGYPKDLSTQSIKKQILTHF</sequence>
<evidence type="ECO:0000256" key="1">
    <source>
        <dbReference type="ARBA" id="ARBA00022729"/>
    </source>
</evidence>
<proteinExistence type="predicted"/>
<dbReference type="Proteomes" id="UP001204144">
    <property type="component" value="Unassembled WGS sequence"/>
</dbReference>
<accession>A0AAE3H1A3</accession>